<gene>
    <name evidence="2" type="ORF">CBYS24578_00005970</name>
</gene>
<keyword evidence="3" id="KW-1185">Reference proteome</keyword>
<evidence type="ECO:0000256" key="1">
    <source>
        <dbReference type="SAM" id="MobiDB-lite"/>
    </source>
</evidence>
<comment type="caution">
    <text evidence="2">The sequence shown here is derived from an EMBL/GenBank/DDBJ whole genome shotgun (WGS) entry which is preliminary data.</text>
</comment>
<accession>A0A9N9UWI5</accession>
<sequence length="388" mass="44938">MAGDSKDNTRRDDNNDNVRHDDNDDNVRRDDNDDNENIQITLKNERTLLYWWNDHTDAGAEYSLLPSNWSATASVSISQRGTPIIYFRIKVKKETFLFMIPLGNVDSISTAFRVDIQGIPGHYHRTNKWCTVGIHLMKRGVLAKKSVPGTMNLAVAPQELKELASATSVSALLPIRHKPKFDFLPLLLMRLDGNTDDMGDLLRSHGPLQIIRVNEVDTNNKAPIPIYLTQEEKQTQRQEKKIFQRQRVLALPVKTESLVKERQERADQQAKARLDKPCQSWTQANEYLLSRIETLEHTVHWMESDVDDAVKKVDVQLYDFRQEMNISKEKSSEEFQQLIDGVRKDLQGQLMEEMREKSDKTMNTIYDGDNYRLDIFFDETRLQSTKEV</sequence>
<proteinExistence type="predicted"/>
<feature type="region of interest" description="Disordered" evidence="1">
    <location>
        <begin position="1"/>
        <end position="34"/>
    </location>
</feature>
<dbReference type="AlphaFoldDB" id="A0A9N9UWI5"/>
<evidence type="ECO:0000313" key="3">
    <source>
        <dbReference type="Proteomes" id="UP000754883"/>
    </source>
</evidence>
<reference evidence="2" key="1">
    <citation type="submission" date="2021-10" db="EMBL/GenBank/DDBJ databases">
        <authorList>
            <person name="Piombo E."/>
        </authorList>
    </citation>
    <scope>NUCLEOTIDE SEQUENCE</scope>
</reference>
<protein>
    <submittedName>
        <fullName evidence="2">Uncharacterized protein</fullName>
    </submittedName>
</protein>
<dbReference type="Proteomes" id="UP000754883">
    <property type="component" value="Unassembled WGS sequence"/>
</dbReference>
<dbReference type="EMBL" id="CABFNO020001568">
    <property type="protein sequence ID" value="CAH0005332.1"/>
    <property type="molecule type" value="Genomic_DNA"/>
</dbReference>
<dbReference type="OrthoDB" id="5142682at2759"/>
<feature type="compositionally biased region" description="Basic and acidic residues" evidence="1">
    <location>
        <begin position="1"/>
        <end position="31"/>
    </location>
</feature>
<name>A0A9N9UWI5_9HYPO</name>
<organism evidence="2 3">
    <name type="scientific">Clonostachys byssicola</name>
    <dbReference type="NCBI Taxonomy" id="160290"/>
    <lineage>
        <taxon>Eukaryota</taxon>
        <taxon>Fungi</taxon>
        <taxon>Dikarya</taxon>
        <taxon>Ascomycota</taxon>
        <taxon>Pezizomycotina</taxon>
        <taxon>Sordariomycetes</taxon>
        <taxon>Hypocreomycetidae</taxon>
        <taxon>Hypocreales</taxon>
        <taxon>Bionectriaceae</taxon>
        <taxon>Clonostachys</taxon>
    </lineage>
</organism>
<evidence type="ECO:0000313" key="2">
    <source>
        <dbReference type="EMBL" id="CAH0005332.1"/>
    </source>
</evidence>